<dbReference type="GO" id="GO:0003755">
    <property type="term" value="F:peptidyl-prolyl cis-trans isomerase activity"/>
    <property type="evidence" value="ECO:0007669"/>
    <property type="project" value="UniProtKB-UniRule"/>
</dbReference>
<keyword evidence="11" id="KW-0963">Cytoplasm</keyword>
<evidence type="ECO:0000256" key="6">
    <source>
        <dbReference type="ARBA" id="ARBA00023110"/>
    </source>
</evidence>
<sequence>MQATEQTNEALERRIDMAVPLAAIERDVEVRLKRISRTVKMAGFRPGKVPFKMVVAQYGSQVRSEVVGDAIKQTFGDKVREQNLRVAGYPRIERKQGGDAEKLEFSAVFEVYPDIALGDISGQSIERPVLVVGEAEVDKTIEVLRKQRQAFEKVDRAPETGDQVIVDFTGRKDGEIFQGGTATDFGFVIGQGQMLKEFEAAVAGMSIGTSKAFDLTFPDDYHGEDLKGRTAQFEVALKEVREPRLPPLDASFARALGVADGDLAKMRDEVKANLEREVKKRIAARLKEQVMKVLLEVNPMVAPKALIELESRQMAENARQDVAGRGMDASKMPIEPAWFTEQAERRVKLGLLLAELVKKNNLHATPEQMRAQIEEFAQSYEDPAEIVRWYYGEPQRMAQVEALVVEDNVVEWVLAHARSSDNLVSFDELMGAAT</sequence>
<evidence type="ECO:0000256" key="9">
    <source>
        <dbReference type="ARBA" id="ARBA00023306"/>
    </source>
</evidence>
<evidence type="ECO:0000256" key="10">
    <source>
        <dbReference type="ARBA" id="ARBA00029986"/>
    </source>
</evidence>
<dbReference type="PANTHER" id="PTHR30560:SF3">
    <property type="entry name" value="TRIGGER FACTOR-LIKE PROTEIN TIG, CHLOROPLASTIC"/>
    <property type="match status" value="1"/>
</dbReference>
<organism evidence="15 16">
    <name type="scientific">Candidatus Methylophosphatis roskildensis</name>
    <dbReference type="NCBI Taxonomy" id="2899263"/>
    <lineage>
        <taxon>Bacteria</taxon>
        <taxon>Pseudomonadati</taxon>
        <taxon>Pseudomonadota</taxon>
        <taxon>Betaproteobacteria</taxon>
        <taxon>Nitrosomonadales</taxon>
        <taxon>Sterolibacteriaceae</taxon>
        <taxon>Candidatus Methylophosphatis</taxon>
    </lineage>
</organism>
<comment type="function">
    <text evidence="11">Involved in protein export. Acts as a chaperone by maintaining the newly synthesized protein in an open conformation. Functions as a peptidyl-prolyl cis-trans isomerase.</text>
</comment>
<dbReference type="PROSITE" id="PS50059">
    <property type="entry name" value="FKBP_PPIASE"/>
    <property type="match status" value="1"/>
</dbReference>
<dbReference type="GO" id="GO:0043022">
    <property type="term" value="F:ribosome binding"/>
    <property type="evidence" value="ECO:0007669"/>
    <property type="project" value="TreeGrafter"/>
</dbReference>
<dbReference type="GO" id="GO:0051083">
    <property type="term" value="P:'de novo' cotranslational protein folding"/>
    <property type="evidence" value="ECO:0007669"/>
    <property type="project" value="TreeGrafter"/>
</dbReference>
<dbReference type="EC" id="5.2.1.8" evidence="3 11"/>
<dbReference type="InterPro" id="IPR036611">
    <property type="entry name" value="Trigger_fac_ribosome-bd_sf"/>
</dbReference>
<dbReference type="GO" id="GO:0005737">
    <property type="term" value="C:cytoplasm"/>
    <property type="evidence" value="ECO:0007669"/>
    <property type="project" value="UniProtKB-SubCell"/>
</dbReference>
<evidence type="ECO:0000256" key="7">
    <source>
        <dbReference type="ARBA" id="ARBA00023186"/>
    </source>
</evidence>
<name>A0A9D7DZ98_9PROT</name>
<dbReference type="EMBL" id="JADJEV010000003">
    <property type="protein sequence ID" value="MBK6973635.1"/>
    <property type="molecule type" value="Genomic_DNA"/>
</dbReference>
<evidence type="ECO:0000259" key="14">
    <source>
        <dbReference type="PROSITE" id="PS50059"/>
    </source>
</evidence>
<dbReference type="InterPro" id="IPR005215">
    <property type="entry name" value="Trig_fac"/>
</dbReference>
<evidence type="ECO:0000256" key="13">
    <source>
        <dbReference type="RuleBase" id="RU003914"/>
    </source>
</evidence>
<dbReference type="Pfam" id="PF00254">
    <property type="entry name" value="FKBP_C"/>
    <property type="match status" value="1"/>
</dbReference>
<dbReference type="Gene3D" id="3.30.70.1050">
    <property type="entry name" value="Trigger factor ribosome-binding domain"/>
    <property type="match status" value="1"/>
</dbReference>
<dbReference type="NCBIfam" id="TIGR00115">
    <property type="entry name" value="tig"/>
    <property type="match status" value="1"/>
</dbReference>
<dbReference type="InterPro" id="IPR027304">
    <property type="entry name" value="Trigger_fact/SurA_dom_sf"/>
</dbReference>
<keyword evidence="5 11" id="KW-0132">Cell division</keyword>
<gene>
    <name evidence="11" type="primary">tig</name>
    <name evidence="15" type="ORF">IPH26_12060</name>
</gene>
<proteinExistence type="inferred from homology"/>
<comment type="caution">
    <text evidence="15">The sequence shown here is derived from an EMBL/GenBank/DDBJ whole genome shotgun (WGS) entry which is preliminary data.</text>
</comment>
<dbReference type="GO" id="GO:0044183">
    <property type="term" value="F:protein folding chaperone"/>
    <property type="evidence" value="ECO:0007669"/>
    <property type="project" value="TreeGrafter"/>
</dbReference>
<accession>A0A9D7DZ98</accession>
<dbReference type="SUPFAM" id="SSF102735">
    <property type="entry name" value="Trigger factor ribosome-binding domain"/>
    <property type="match status" value="1"/>
</dbReference>
<evidence type="ECO:0000256" key="4">
    <source>
        <dbReference type="ARBA" id="ARBA00016902"/>
    </source>
</evidence>
<comment type="domain">
    <text evidence="11">Consists of 3 domains; the N-terminus binds the ribosome, the middle domain has PPIase activity, while the C-terminus has intrinsic chaperone activity on its own.</text>
</comment>
<dbReference type="HAMAP" id="MF_00303">
    <property type="entry name" value="Trigger_factor_Tig"/>
    <property type="match status" value="1"/>
</dbReference>
<dbReference type="Pfam" id="PF05698">
    <property type="entry name" value="Trigger_C"/>
    <property type="match status" value="1"/>
</dbReference>
<evidence type="ECO:0000313" key="16">
    <source>
        <dbReference type="Proteomes" id="UP000807785"/>
    </source>
</evidence>
<dbReference type="InterPro" id="IPR008880">
    <property type="entry name" value="Trigger_fac_C"/>
</dbReference>
<dbReference type="SUPFAM" id="SSF54534">
    <property type="entry name" value="FKBP-like"/>
    <property type="match status" value="1"/>
</dbReference>
<evidence type="ECO:0000256" key="2">
    <source>
        <dbReference type="ARBA" id="ARBA00005464"/>
    </source>
</evidence>
<dbReference type="GO" id="GO:0015031">
    <property type="term" value="P:protein transport"/>
    <property type="evidence" value="ECO:0007669"/>
    <property type="project" value="UniProtKB-UniRule"/>
</dbReference>
<dbReference type="Gene3D" id="1.10.3120.10">
    <property type="entry name" value="Trigger factor, C-terminal domain"/>
    <property type="match status" value="1"/>
</dbReference>
<evidence type="ECO:0000256" key="5">
    <source>
        <dbReference type="ARBA" id="ARBA00022618"/>
    </source>
</evidence>
<dbReference type="FunFam" id="3.10.50.40:FF:000001">
    <property type="entry name" value="Trigger factor"/>
    <property type="match status" value="1"/>
</dbReference>
<dbReference type="Gene3D" id="3.10.50.40">
    <property type="match status" value="1"/>
</dbReference>
<keyword evidence="9 11" id="KW-0131">Cell cycle</keyword>
<evidence type="ECO:0000256" key="3">
    <source>
        <dbReference type="ARBA" id="ARBA00013194"/>
    </source>
</evidence>
<reference evidence="15" key="1">
    <citation type="submission" date="2020-10" db="EMBL/GenBank/DDBJ databases">
        <title>Connecting structure to function with the recovery of over 1000 high-quality activated sludge metagenome-assembled genomes encoding full-length rRNA genes using long-read sequencing.</title>
        <authorList>
            <person name="Singleton C.M."/>
            <person name="Petriglieri F."/>
            <person name="Kristensen J.M."/>
            <person name="Kirkegaard R.H."/>
            <person name="Michaelsen T.Y."/>
            <person name="Andersen M.H."/>
            <person name="Karst S.M."/>
            <person name="Dueholm M.S."/>
            <person name="Nielsen P.H."/>
            <person name="Albertsen M."/>
        </authorList>
    </citation>
    <scope>NUCLEOTIDE SEQUENCE</scope>
    <source>
        <strain evidence="15">Bjer_18-Q3-R1-45_BAT3C.347</strain>
    </source>
</reference>
<dbReference type="PIRSF" id="PIRSF003095">
    <property type="entry name" value="Trigger_factor"/>
    <property type="match status" value="1"/>
</dbReference>
<dbReference type="InterPro" id="IPR046357">
    <property type="entry name" value="PPIase_dom_sf"/>
</dbReference>
<dbReference type="AlphaFoldDB" id="A0A9D7DZ98"/>
<dbReference type="Pfam" id="PF05697">
    <property type="entry name" value="Trigger_N"/>
    <property type="match status" value="1"/>
</dbReference>
<protein>
    <recommendedName>
        <fullName evidence="4 11">Trigger factor</fullName>
        <shortName evidence="11">TF</shortName>
        <ecNumber evidence="3 11">5.2.1.8</ecNumber>
    </recommendedName>
    <alternativeName>
        <fullName evidence="10 11">PPIase</fullName>
    </alternativeName>
</protein>
<dbReference type="SUPFAM" id="SSF109998">
    <property type="entry name" value="Triger factor/SurA peptide-binding domain-like"/>
    <property type="match status" value="1"/>
</dbReference>
<comment type="subcellular location">
    <subcellularLocation>
        <location evidence="11">Cytoplasm</location>
    </subcellularLocation>
    <text evidence="11">About half TF is bound to the ribosome near the polypeptide exit tunnel while the other half is free in the cytoplasm.</text>
</comment>
<evidence type="ECO:0000256" key="12">
    <source>
        <dbReference type="PROSITE-ProRule" id="PRU00277"/>
    </source>
</evidence>
<comment type="similarity">
    <text evidence="2 11 13">Belongs to the FKBP-type PPIase family. Tig subfamily.</text>
</comment>
<dbReference type="Proteomes" id="UP000807785">
    <property type="component" value="Unassembled WGS sequence"/>
</dbReference>
<evidence type="ECO:0000256" key="1">
    <source>
        <dbReference type="ARBA" id="ARBA00000971"/>
    </source>
</evidence>
<evidence type="ECO:0000256" key="8">
    <source>
        <dbReference type="ARBA" id="ARBA00023235"/>
    </source>
</evidence>
<evidence type="ECO:0000313" key="15">
    <source>
        <dbReference type="EMBL" id="MBK6973635.1"/>
    </source>
</evidence>
<dbReference type="InterPro" id="IPR037041">
    <property type="entry name" value="Trigger_fac_C_sf"/>
</dbReference>
<feature type="domain" description="PPIase FKBP-type" evidence="14">
    <location>
        <begin position="161"/>
        <end position="247"/>
    </location>
</feature>
<keyword evidence="6 11" id="KW-0697">Rotamase</keyword>
<dbReference type="InterPro" id="IPR008881">
    <property type="entry name" value="Trigger_fac_ribosome-bd_bac"/>
</dbReference>
<evidence type="ECO:0000256" key="11">
    <source>
        <dbReference type="HAMAP-Rule" id="MF_00303"/>
    </source>
</evidence>
<dbReference type="GO" id="GO:0051301">
    <property type="term" value="P:cell division"/>
    <property type="evidence" value="ECO:0007669"/>
    <property type="project" value="UniProtKB-KW"/>
</dbReference>
<comment type="catalytic activity">
    <reaction evidence="1 11 12">
        <text>[protein]-peptidylproline (omega=180) = [protein]-peptidylproline (omega=0)</text>
        <dbReference type="Rhea" id="RHEA:16237"/>
        <dbReference type="Rhea" id="RHEA-COMP:10747"/>
        <dbReference type="Rhea" id="RHEA-COMP:10748"/>
        <dbReference type="ChEBI" id="CHEBI:83833"/>
        <dbReference type="ChEBI" id="CHEBI:83834"/>
        <dbReference type="EC" id="5.2.1.8"/>
    </reaction>
</comment>
<keyword evidence="7 11" id="KW-0143">Chaperone</keyword>
<dbReference type="InterPro" id="IPR001179">
    <property type="entry name" value="PPIase_FKBP_dom"/>
</dbReference>
<keyword evidence="8 11" id="KW-0413">Isomerase</keyword>
<dbReference type="PANTHER" id="PTHR30560">
    <property type="entry name" value="TRIGGER FACTOR CHAPERONE AND PEPTIDYL-PROLYL CIS/TRANS ISOMERASE"/>
    <property type="match status" value="1"/>
</dbReference>
<dbReference type="GO" id="GO:0043335">
    <property type="term" value="P:protein unfolding"/>
    <property type="evidence" value="ECO:0007669"/>
    <property type="project" value="TreeGrafter"/>
</dbReference>